<evidence type="ECO:0000313" key="1">
    <source>
        <dbReference type="EMBL" id="OGM88221.1"/>
    </source>
</evidence>
<proteinExistence type="predicted"/>
<accession>A0A1F8DHX6</accession>
<sequence length="74" mass="8617">MAVIKTFDRMSGHLWSSKWSPEMTVEDAIQIIKHRRELHETGFGEEDFIGELNGLEVDPKEIKCSNCRGRLERQ</sequence>
<dbReference type="EMBL" id="MGIJ01000010">
    <property type="protein sequence ID" value="OGM88221.1"/>
    <property type="molecule type" value="Genomic_DNA"/>
</dbReference>
<organism evidence="1 2">
    <name type="scientific">Candidatus Woesebacteria bacterium RIFOXYD1_FULL_40_21</name>
    <dbReference type="NCBI Taxonomy" id="1802549"/>
    <lineage>
        <taxon>Bacteria</taxon>
        <taxon>Candidatus Woeseibacteriota</taxon>
    </lineage>
</organism>
<protein>
    <submittedName>
        <fullName evidence="1">Uncharacterized protein</fullName>
    </submittedName>
</protein>
<comment type="caution">
    <text evidence="1">The sequence shown here is derived from an EMBL/GenBank/DDBJ whole genome shotgun (WGS) entry which is preliminary data.</text>
</comment>
<evidence type="ECO:0000313" key="2">
    <source>
        <dbReference type="Proteomes" id="UP000178803"/>
    </source>
</evidence>
<name>A0A1F8DHX6_9BACT</name>
<dbReference type="Proteomes" id="UP000178803">
    <property type="component" value="Unassembled WGS sequence"/>
</dbReference>
<reference evidence="1 2" key="1">
    <citation type="journal article" date="2016" name="Nat. Commun.">
        <title>Thousands of microbial genomes shed light on interconnected biogeochemical processes in an aquifer system.</title>
        <authorList>
            <person name="Anantharaman K."/>
            <person name="Brown C.T."/>
            <person name="Hug L.A."/>
            <person name="Sharon I."/>
            <person name="Castelle C.J."/>
            <person name="Probst A.J."/>
            <person name="Thomas B.C."/>
            <person name="Singh A."/>
            <person name="Wilkins M.J."/>
            <person name="Karaoz U."/>
            <person name="Brodie E.L."/>
            <person name="Williams K.H."/>
            <person name="Hubbard S.S."/>
            <person name="Banfield J.F."/>
        </authorList>
    </citation>
    <scope>NUCLEOTIDE SEQUENCE [LARGE SCALE GENOMIC DNA]</scope>
</reference>
<dbReference type="AlphaFoldDB" id="A0A1F8DHX6"/>
<gene>
    <name evidence="1" type="ORF">A2614_01310</name>
</gene>